<dbReference type="GO" id="GO:0004197">
    <property type="term" value="F:cysteine-type endopeptidase activity"/>
    <property type="evidence" value="ECO:0007669"/>
    <property type="project" value="InterPro"/>
</dbReference>
<dbReference type="PANTHER" id="PTHR48104">
    <property type="entry name" value="METACASPASE-4"/>
    <property type="match status" value="1"/>
</dbReference>
<dbReference type="GO" id="GO:0005737">
    <property type="term" value="C:cytoplasm"/>
    <property type="evidence" value="ECO:0007669"/>
    <property type="project" value="TreeGrafter"/>
</dbReference>
<evidence type="ECO:0000259" key="2">
    <source>
        <dbReference type="Pfam" id="PF00656"/>
    </source>
</evidence>
<dbReference type="Pfam" id="PF00656">
    <property type="entry name" value="Peptidase_C14"/>
    <property type="match status" value="1"/>
</dbReference>
<sequence length="196" mass="22359">MTPRPFVVSQRLLASALLRPGQLWSSLSPHRRYPGGPRKKALLIAINYSRAQNPNDRLSGLQQEMEKLKALLLKQYGYIESAIVVMSDEDGIDPQLSPTRENILREIERLYEDQEPGDQYLFYFAGHSCQKDTDDKKEEDGRNELIMPVESYPPDGPVDTEKAIVDDVLKELLVDRLDAKSRLTVGLLFLLLERGY</sequence>
<dbReference type="EMBL" id="BRPK01000011">
    <property type="protein sequence ID" value="GLB42505.1"/>
    <property type="molecule type" value="Genomic_DNA"/>
</dbReference>
<dbReference type="OrthoDB" id="3223806at2759"/>
<dbReference type="Proteomes" id="UP001063166">
    <property type="component" value="Unassembled WGS sequence"/>
</dbReference>
<protein>
    <submittedName>
        <fullName evidence="3">Caspase domain containing protein</fullName>
    </submittedName>
</protein>
<accession>A0A9P3USI3</accession>
<comment type="similarity">
    <text evidence="1">Belongs to the peptidase C14B family.</text>
</comment>
<feature type="domain" description="Peptidase C14 caspase" evidence="2">
    <location>
        <begin position="38"/>
        <end position="175"/>
    </location>
</feature>
<evidence type="ECO:0000313" key="4">
    <source>
        <dbReference type="Proteomes" id="UP001063166"/>
    </source>
</evidence>
<evidence type="ECO:0000256" key="1">
    <source>
        <dbReference type="ARBA" id="ARBA00009005"/>
    </source>
</evidence>
<dbReference type="AlphaFoldDB" id="A0A9P3USI3"/>
<evidence type="ECO:0000313" key="3">
    <source>
        <dbReference type="EMBL" id="GLB42505.1"/>
    </source>
</evidence>
<gene>
    <name evidence="3" type="ORF">LshimejAT787_1105200</name>
</gene>
<dbReference type="InterPro" id="IPR011600">
    <property type="entry name" value="Pept_C14_caspase"/>
</dbReference>
<name>A0A9P3USI3_LYOSH</name>
<dbReference type="PANTHER" id="PTHR48104:SF30">
    <property type="entry name" value="METACASPASE-1"/>
    <property type="match status" value="1"/>
</dbReference>
<reference evidence="3" key="1">
    <citation type="submission" date="2022-07" db="EMBL/GenBank/DDBJ databases">
        <title>The genome of Lyophyllum shimeji provides insight into the initial evolution of ectomycorrhizal fungal genome.</title>
        <authorList>
            <person name="Kobayashi Y."/>
            <person name="Shibata T."/>
            <person name="Hirakawa H."/>
            <person name="Shigenobu S."/>
            <person name="Nishiyama T."/>
            <person name="Yamada A."/>
            <person name="Hasebe M."/>
            <person name="Kawaguchi M."/>
        </authorList>
    </citation>
    <scope>NUCLEOTIDE SEQUENCE</scope>
    <source>
        <strain evidence="3">AT787</strain>
    </source>
</reference>
<dbReference type="Gene3D" id="3.40.50.12660">
    <property type="match status" value="1"/>
</dbReference>
<comment type="caution">
    <text evidence="3">The sequence shown here is derived from an EMBL/GenBank/DDBJ whole genome shotgun (WGS) entry which is preliminary data.</text>
</comment>
<proteinExistence type="inferred from homology"/>
<dbReference type="GO" id="GO:0006508">
    <property type="term" value="P:proteolysis"/>
    <property type="evidence" value="ECO:0007669"/>
    <property type="project" value="InterPro"/>
</dbReference>
<dbReference type="InterPro" id="IPR050452">
    <property type="entry name" value="Metacaspase"/>
</dbReference>
<organism evidence="3 4">
    <name type="scientific">Lyophyllum shimeji</name>
    <name type="common">Hon-shimeji</name>
    <name type="synonym">Tricholoma shimeji</name>
    <dbReference type="NCBI Taxonomy" id="47721"/>
    <lineage>
        <taxon>Eukaryota</taxon>
        <taxon>Fungi</taxon>
        <taxon>Dikarya</taxon>
        <taxon>Basidiomycota</taxon>
        <taxon>Agaricomycotina</taxon>
        <taxon>Agaricomycetes</taxon>
        <taxon>Agaricomycetidae</taxon>
        <taxon>Agaricales</taxon>
        <taxon>Tricholomatineae</taxon>
        <taxon>Lyophyllaceae</taxon>
        <taxon>Lyophyllum</taxon>
    </lineage>
</organism>
<keyword evidence="4" id="KW-1185">Reference proteome</keyword>